<name>A0ACC6NYV2_9BURK</name>
<organism evidence="1 2">
    <name type="scientific">Amphibiibacter pelophylacis</name>
    <dbReference type="NCBI Taxonomy" id="1799477"/>
    <lineage>
        <taxon>Bacteria</taxon>
        <taxon>Pseudomonadati</taxon>
        <taxon>Pseudomonadota</taxon>
        <taxon>Betaproteobacteria</taxon>
        <taxon>Burkholderiales</taxon>
        <taxon>Sphaerotilaceae</taxon>
        <taxon>Amphibiibacter</taxon>
    </lineage>
</organism>
<gene>
    <name evidence="1" type="ORF">RV045_01615</name>
</gene>
<sequence length="240" mass="26235">MLKASLILLSLLPAAAQAVDVGRFKESSGAPPAPWRLQTLNDKLAPTHYALRDWDGVNAIEAKAKASMALMARPLSVDLAKTPVLCWRWRVDAPLKNADLRTKEGDDYAARVYITFKIKPEALDFATRAKLRIGRAIFGDQLPDAAINYVWDNRYPVGTREPSAYTDRVRLIVARSGAADAGHWVDERHDVLADATQAFGPDIAAARQLAVASDTDNTGEEAHAGFADLHFVARDAPCVF</sequence>
<accession>A0ACC6NYV2</accession>
<evidence type="ECO:0000313" key="2">
    <source>
        <dbReference type="Proteomes" id="UP001364695"/>
    </source>
</evidence>
<proteinExistence type="predicted"/>
<dbReference type="EMBL" id="JAWDIE010000002">
    <property type="protein sequence ID" value="MEJ7137126.1"/>
    <property type="molecule type" value="Genomic_DNA"/>
</dbReference>
<reference evidence="1" key="1">
    <citation type="submission" date="2023-10" db="EMBL/GenBank/DDBJ databases">
        <title>Amphibacter perezi, gen. nov., sp. nov. a novel taxa of the family Comamonadaceae, class Betaproteobacteria isolated from the skin microbiota of Pelophylax perezi from different populations.</title>
        <authorList>
            <person name="Costa S."/>
            <person name="Proenca D.N."/>
            <person name="Lopes I."/>
            <person name="Morais P.V."/>
        </authorList>
    </citation>
    <scope>NUCLEOTIDE SEQUENCE</scope>
    <source>
        <strain evidence="1">SL12-8</strain>
    </source>
</reference>
<keyword evidence="2" id="KW-1185">Reference proteome</keyword>
<dbReference type="Proteomes" id="UP001364695">
    <property type="component" value="Unassembled WGS sequence"/>
</dbReference>
<protein>
    <submittedName>
        <fullName evidence="1">DUF3047 domain-containing protein</fullName>
    </submittedName>
</protein>
<evidence type="ECO:0000313" key="1">
    <source>
        <dbReference type="EMBL" id="MEJ7137126.1"/>
    </source>
</evidence>
<comment type="caution">
    <text evidence="1">The sequence shown here is derived from an EMBL/GenBank/DDBJ whole genome shotgun (WGS) entry which is preliminary data.</text>
</comment>